<reference evidence="1 2" key="2">
    <citation type="journal article" date="2022" name="Mol. Ecol. Resour.">
        <title>The genomes of chicory, endive, great burdock and yacon provide insights into Asteraceae paleo-polyploidization history and plant inulin production.</title>
        <authorList>
            <person name="Fan W."/>
            <person name="Wang S."/>
            <person name="Wang H."/>
            <person name="Wang A."/>
            <person name="Jiang F."/>
            <person name="Liu H."/>
            <person name="Zhao H."/>
            <person name="Xu D."/>
            <person name="Zhang Y."/>
        </authorList>
    </citation>
    <scope>NUCLEOTIDE SEQUENCE [LARGE SCALE GENOMIC DNA]</scope>
    <source>
        <strain evidence="2">cv. Yunnan</strain>
        <tissue evidence="1">Leaves</tissue>
    </source>
</reference>
<reference evidence="2" key="1">
    <citation type="journal article" date="2022" name="Mol. Ecol. Resour.">
        <title>The genomes of chicory, endive, great burdock and yacon provide insights into Asteraceae palaeo-polyploidization history and plant inulin production.</title>
        <authorList>
            <person name="Fan W."/>
            <person name="Wang S."/>
            <person name="Wang H."/>
            <person name="Wang A."/>
            <person name="Jiang F."/>
            <person name="Liu H."/>
            <person name="Zhao H."/>
            <person name="Xu D."/>
            <person name="Zhang Y."/>
        </authorList>
    </citation>
    <scope>NUCLEOTIDE SEQUENCE [LARGE SCALE GENOMIC DNA]</scope>
    <source>
        <strain evidence="2">cv. Yunnan</strain>
    </source>
</reference>
<accession>A0ACB9JP03</accession>
<comment type="caution">
    <text evidence="1">The sequence shown here is derived from an EMBL/GenBank/DDBJ whole genome shotgun (WGS) entry which is preliminary data.</text>
</comment>
<protein>
    <submittedName>
        <fullName evidence="1">Uncharacterized protein</fullName>
    </submittedName>
</protein>
<evidence type="ECO:0000313" key="2">
    <source>
        <dbReference type="Proteomes" id="UP001056120"/>
    </source>
</evidence>
<gene>
    <name evidence="1" type="ORF">L1987_09300</name>
</gene>
<organism evidence="1 2">
    <name type="scientific">Smallanthus sonchifolius</name>
    <dbReference type="NCBI Taxonomy" id="185202"/>
    <lineage>
        <taxon>Eukaryota</taxon>
        <taxon>Viridiplantae</taxon>
        <taxon>Streptophyta</taxon>
        <taxon>Embryophyta</taxon>
        <taxon>Tracheophyta</taxon>
        <taxon>Spermatophyta</taxon>
        <taxon>Magnoliopsida</taxon>
        <taxon>eudicotyledons</taxon>
        <taxon>Gunneridae</taxon>
        <taxon>Pentapetalae</taxon>
        <taxon>asterids</taxon>
        <taxon>campanulids</taxon>
        <taxon>Asterales</taxon>
        <taxon>Asteraceae</taxon>
        <taxon>Asteroideae</taxon>
        <taxon>Heliantheae alliance</taxon>
        <taxon>Millerieae</taxon>
        <taxon>Smallanthus</taxon>
    </lineage>
</organism>
<keyword evidence="2" id="KW-1185">Reference proteome</keyword>
<sequence length="117" mass="12501">MAIIHKSLPFTWPVVASSASSLAESASASATISASWVYSSSDVMLMIHSCTVVVYPVRSLKNYGAAAQAHLRVTSGRSLSRSSNPNMTHRLRLLGSPYCQLGAQVTRCSRPVCTSEV</sequence>
<name>A0ACB9JP03_9ASTR</name>
<dbReference type="EMBL" id="CM042020">
    <property type="protein sequence ID" value="KAI3821728.1"/>
    <property type="molecule type" value="Genomic_DNA"/>
</dbReference>
<evidence type="ECO:0000313" key="1">
    <source>
        <dbReference type="EMBL" id="KAI3821728.1"/>
    </source>
</evidence>
<dbReference type="Proteomes" id="UP001056120">
    <property type="component" value="Linkage Group LG03"/>
</dbReference>
<proteinExistence type="predicted"/>